<evidence type="ECO:0000313" key="3">
    <source>
        <dbReference type="Proteomes" id="UP000077096"/>
    </source>
</evidence>
<feature type="transmembrane region" description="Helical" evidence="1">
    <location>
        <begin position="6"/>
        <end position="29"/>
    </location>
</feature>
<protein>
    <submittedName>
        <fullName evidence="2">Uncharacterized protein</fullName>
    </submittedName>
</protein>
<accession>A0A172T392</accession>
<name>A0A172T392_FERPE</name>
<evidence type="ECO:0000256" key="1">
    <source>
        <dbReference type="SAM" id="Phobius"/>
    </source>
</evidence>
<evidence type="ECO:0000313" key="2">
    <source>
        <dbReference type="EMBL" id="ANE41431.1"/>
    </source>
</evidence>
<dbReference type="PATRIC" id="fig|93466.3.peg.1104"/>
<proteinExistence type="predicted"/>
<keyword evidence="1" id="KW-0472">Membrane</keyword>
<dbReference type="EMBL" id="CP011393">
    <property type="protein sequence ID" value="ANE41431.1"/>
    <property type="molecule type" value="Genomic_DNA"/>
</dbReference>
<keyword evidence="1" id="KW-1133">Transmembrane helix</keyword>
<gene>
    <name evidence="2" type="ORF">JM64_05180</name>
</gene>
<keyword evidence="1" id="KW-0812">Transmembrane</keyword>
<dbReference type="Proteomes" id="UP000077096">
    <property type="component" value="Chromosome"/>
</dbReference>
<sequence>MDNIFYLGVEFVLVVALIFVVPFPAYFIAGYEKDLGNFSLAVETFVSPDSNMSGINMVGLRGHLGYKIFESDFLTLKLFAGDPTISYDMTNSNIEFDFLPRIGVKAELLKSFSINVSGYVRTTSPYLWPGAGLFVETHF</sequence>
<dbReference type="KEGG" id="fng:JM64_05180"/>
<dbReference type="AlphaFoldDB" id="A0A172T392"/>
<reference evidence="2 3" key="1">
    <citation type="submission" date="2014-08" db="EMBL/GenBank/DDBJ databases">
        <title>Fervidobacterium pennivorans DYC genome.</title>
        <authorList>
            <person name="Wushke S."/>
        </authorList>
    </citation>
    <scope>NUCLEOTIDE SEQUENCE [LARGE SCALE GENOMIC DNA]</scope>
    <source>
        <strain evidence="2 3">DYC</strain>
    </source>
</reference>
<organism evidence="2 3">
    <name type="scientific">Fervidobacterium pennivorans</name>
    <dbReference type="NCBI Taxonomy" id="93466"/>
    <lineage>
        <taxon>Bacteria</taxon>
        <taxon>Thermotogati</taxon>
        <taxon>Thermotogota</taxon>
        <taxon>Thermotogae</taxon>
        <taxon>Thermotogales</taxon>
        <taxon>Fervidobacteriaceae</taxon>
        <taxon>Fervidobacterium</taxon>
    </lineage>
</organism>